<proteinExistence type="predicted"/>
<dbReference type="Proteomes" id="UP000232693">
    <property type="component" value="Chromosome"/>
</dbReference>
<name>A0A2K9AW89_9GAMM</name>
<dbReference type="RefSeq" id="WP_106646039.1">
    <property type="nucleotide sequence ID" value="NZ_BMGO01000002.1"/>
</dbReference>
<keyword evidence="4" id="KW-0472">Membrane</keyword>
<dbReference type="InterPro" id="IPR006977">
    <property type="entry name" value="Yip1_dom"/>
</dbReference>
<evidence type="ECO:0000259" key="5">
    <source>
        <dbReference type="Pfam" id="PF04893"/>
    </source>
</evidence>
<comment type="subcellular location">
    <subcellularLocation>
        <location evidence="1">Membrane</location>
        <topology evidence="1">Multi-pass membrane protein</topology>
    </subcellularLocation>
</comment>
<dbReference type="KEGG" id="kpd:CW740_02460"/>
<dbReference type="Pfam" id="PF04893">
    <property type="entry name" value="Yip1"/>
    <property type="match status" value="1"/>
</dbReference>
<dbReference type="OrthoDB" id="9808452at2"/>
<accession>A0A2K9AW89</accession>
<dbReference type="EMBL" id="CP025120">
    <property type="protein sequence ID" value="AUD78159.1"/>
    <property type="molecule type" value="Genomic_DNA"/>
</dbReference>
<keyword evidence="2" id="KW-0812">Transmembrane</keyword>
<reference evidence="6 7" key="1">
    <citation type="submission" date="2017-12" db="EMBL/GenBank/DDBJ databases">
        <title>Kangiella profundi FT102 completed genome.</title>
        <authorList>
            <person name="Xu J."/>
            <person name="Wang J."/>
            <person name="Lu Y."/>
        </authorList>
    </citation>
    <scope>NUCLEOTIDE SEQUENCE [LARGE SCALE GENOMIC DNA]</scope>
    <source>
        <strain evidence="6 7">FT102</strain>
    </source>
</reference>
<evidence type="ECO:0000256" key="4">
    <source>
        <dbReference type="ARBA" id="ARBA00023136"/>
    </source>
</evidence>
<feature type="domain" description="Yip1" evidence="5">
    <location>
        <begin position="6"/>
        <end position="179"/>
    </location>
</feature>
<dbReference type="GO" id="GO:0016020">
    <property type="term" value="C:membrane"/>
    <property type="evidence" value="ECO:0007669"/>
    <property type="project" value="UniProtKB-SubCell"/>
</dbReference>
<sequence>MKNRFNVLYNPAKAWEQLREENFSVKQAYIRMVIWMALLPPVFAFIGAVYSGWRIGYEEPVKLTWQSALTISIAAYLAILVGLYIFARLVHWMAQTYDSNATVSDAFVLVAYSCMPLFLISITSAYPLLWLNTLLTLVAVALALRILFAGTPIMMRIDKDRGILFTNSILTVALVLIVAVLAISVIFWANGMGPVFTR</sequence>
<keyword evidence="7" id="KW-1185">Reference proteome</keyword>
<evidence type="ECO:0000313" key="7">
    <source>
        <dbReference type="Proteomes" id="UP000232693"/>
    </source>
</evidence>
<evidence type="ECO:0000256" key="2">
    <source>
        <dbReference type="ARBA" id="ARBA00022692"/>
    </source>
</evidence>
<keyword evidence="3" id="KW-1133">Transmembrane helix</keyword>
<evidence type="ECO:0000313" key="6">
    <source>
        <dbReference type="EMBL" id="AUD78159.1"/>
    </source>
</evidence>
<evidence type="ECO:0000256" key="1">
    <source>
        <dbReference type="ARBA" id="ARBA00004141"/>
    </source>
</evidence>
<protein>
    <recommendedName>
        <fullName evidence="5">Yip1 domain-containing protein</fullName>
    </recommendedName>
</protein>
<gene>
    <name evidence="6" type="ORF">CW740_02460</name>
</gene>
<organism evidence="6 7">
    <name type="scientific">Kangiella profundi</name>
    <dbReference type="NCBI Taxonomy" id="1561924"/>
    <lineage>
        <taxon>Bacteria</taxon>
        <taxon>Pseudomonadati</taxon>
        <taxon>Pseudomonadota</taxon>
        <taxon>Gammaproteobacteria</taxon>
        <taxon>Kangiellales</taxon>
        <taxon>Kangiellaceae</taxon>
        <taxon>Kangiella</taxon>
    </lineage>
</organism>
<dbReference type="AlphaFoldDB" id="A0A2K9AW89"/>
<evidence type="ECO:0000256" key="3">
    <source>
        <dbReference type="ARBA" id="ARBA00022989"/>
    </source>
</evidence>